<evidence type="ECO:0000256" key="1">
    <source>
        <dbReference type="ARBA" id="ARBA00022801"/>
    </source>
</evidence>
<evidence type="ECO:0000256" key="2">
    <source>
        <dbReference type="ARBA" id="ARBA00022912"/>
    </source>
</evidence>
<dbReference type="Pfam" id="PF00782">
    <property type="entry name" value="DSPc"/>
    <property type="match status" value="1"/>
</dbReference>
<dbReference type="Proteomes" id="UP000887575">
    <property type="component" value="Unassembled WGS sequence"/>
</dbReference>
<dbReference type="WBParaSite" id="MBELARI_LOCUS14213">
    <property type="protein sequence ID" value="MBELARI_LOCUS14213"/>
    <property type="gene ID" value="MBELARI_LOCUS14213"/>
</dbReference>
<keyword evidence="1" id="KW-0378">Hydrolase</keyword>
<evidence type="ECO:0000259" key="4">
    <source>
        <dbReference type="PROSITE" id="PS50056"/>
    </source>
</evidence>
<dbReference type="Gene3D" id="3.90.190.10">
    <property type="entry name" value="Protein tyrosine phosphatase superfamily"/>
    <property type="match status" value="1"/>
</dbReference>
<dbReference type="InterPro" id="IPR000340">
    <property type="entry name" value="Dual-sp_phosphatase_cat-dom"/>
</dbReference>
<dbReference type="PANTHER" id="PTHR46377:SF1">
    <property type="entry name" value="DUAL SPECIFICITY PROTEIN PHOSPHATASE 19"/>
    <property type="match status" value="1"/>
</dbReference>
<keyword evidence="5" id="KW-1185">Reference proteome</keyword>
<feature type="domain" description="Tyrosine specific protein phosphatases" evidence="4">
    <location>
        <begin position="69"/>
        <end position="121"/>
    </location>
</feature>
<name>A0AAF3J3P0_9BILA</name>
<reference evidence="6" key="1">
    <citation type="submission" date="2024-02" db="UniProtKB">
        <authorList>
            <consortium name="WormBaseParasite"/>
        </authorList>
    </citation>
    <scope>IDENTIFICATION</scope>
</reference>
<dbReference type="GO" id="GO:0008579">
    <property type="term" value="F:JUN kinase phosphatase activity"/>
    <property type="evidence" value="ECO:0007669"/>
    <property type="project" value="TreeGrafter"/>
</dbReference>
<dbReference type="InterPro" id="IPR003595">
    <property type="entry name" value="Tyr_Pase_cat"/>
</dbReference>
<dbReference type="SMART" id="SM00195">
    <property type="entry name" value="DSPc"/>
    <property type="match status" value="1"/>
</dbReference>
<accession>A0AAF3J3P0</accession>
<dbReference type="InterPro" id="IPR000387">
    <property type="entry name" value="Tyr_Pase_dom"/>
</dbReference>
<keyword evidence="2" id="KW-0904">Protein phosphatase</keyword>
<protein>
    <recommendedName>
        <fullName evidence="7">Protein-tyrosine-phosphatase</fullName>
    </recommendedName>
</protein>
<organism evidence="5 6">
    <name type="scientific">Mesorhabditis belari</name>
    <dbReference type="NCBI Taxonomy" id="2138241"/>
    <lineage>
        <taxon>Eukaryota</taxon>
        <taxon>Metazoa</taxon>
        <taxon>Ecdysozoa</taxon>
        <taxon>Nematoda</taxon>
        <taxon>Chromadorea</taxon>
        <taxon>Rhabditida</taxon>
        <taxon>Rhabditina</taxon>
        <taxon>Rhabditomorpha</taxon>
        <taxon>Rhabditoidea</taxon>
        <taxon>Rhabditidae</taxon>
        <taxon>Mesorhabditinae</taxon>
        <taxon>Mesorhabditis</taxon>
    </lineage>
</organism>
<dbReference type="PROSITE" id="PS00383">
    <property type="entry name" value="TYR_PHOSPHATASE_1"/>
    <property type="match status" value="1"/>
</dbReference>
<dbReference type="SMART" id="SM00404">
    <property type="entry name" value="PTPc_motif"/>
    <property type="match status" value="1"/>
</dbReference>
<dbReference type="GO" id="GO:0005737">
    <property type="term" value="C:cytoplasm"/>
    <property type="evidence" value="ECO:0007669"/>
    <property type="project" value="TreeGrafter"/>
</dbReference>
<proteinExistence type="predicted"/>
<feature type="domain" description="Tyrosine-protein phosphatase" evidence="3">
    <location>
        <begin position="2"/>
        <end position="144"/>
    </location>
</feature>
<dbReference type="CDD" id="cd14498">
    <property type="entry name" value="DSP"/>
    <property type="match status" value="1"/>
</dbReference>
<evidence type="ECO:0000313" key="6">
    <source>
        <dbReference type="WBParaSite" id="MBELARI_LOCUS14213"/>
    </source>
</evidence>
<dbReference type="PROSITE" id="PS50056">
    <property type="entry name" value="TYR_PHOSPHATASE_2"/>
    <property type="match status" value="1"/>
</dbReference>
<dbReference type="PANTHER" id="PTHR46377">
    <property type="entry name" value="DUAL SPECIFICITY PROTEIN PHOSPHATASE 19"/>
    <property type="match status" value="1"/>
</dbReference>
<dbReference type="InterPro" id="IPR020422">
    <property type="entry name" value="TYR_PHOSPHATASE_DUAL_dom"/>
</dbReference>
<evidence type="ECO:0008006" key="7">
    <source>
        <dbReference type="Google" id="ProtNLM"/>
    </source>
</evidence>
<dbReference type="SUPFAM" id="SSF52799">
    <property type="entry name" value="(Phosphotyrosine protein) phosphatases II"/>
    <property type="match status" value="1"/>
</dbReference>
<evidence type="ECO:0000313" key="5">
    <source>
        <dbReference type="Proteomes" id="UP000887575"/>
    </source>
</evidence>
<dbReference type="PROSITE" id="PS50054">
    <property type="entry name" value="TYR_PHOSPHATASE_DUAL"/>
    <property type="match status" value="1"/>
</dbReference>
<dbReference type="InterPro" id="IPR029021">
    <property type="entry name" value="Prot-tyrosine_phosphatase-like"/>
</dbReference>
<dbReference type="AlphaFoldDB" id="A0AAF3J3P0"/>
<dbReference type="InterPro" id="IPR016130">
    <property type="entry name" value="Tyr_Pase_AS"/>
</dbReference>
<sequence>MRIHQILPRLWISDRNSASNKRVLGKYEIAEILTVCLDPISWTKQYEHIRYHHIALDDVPMQNILTRLEELLSILEEAISSNRSILVHCEAGISRSAAVCCAYVMRRNSCSTKEALNHLRSSHSCYPNEGFIEQLEIFEKLLWKADKETLEASENYGKWLTVNGKTRQNGRIKGGANKNQRDGDDA</sequence>
<evidence type="ECO:0000259" key="3">
    <source>
        <dbReference type="PROSITE" id="PS50054"/>
    </source>
</evidence>